<accession>A0A9X2Z5M8</accession>
<feature type="compositionally biased region" description="Basic residues" evidence="1">
    <location>
        <begin position="439"/>
        <end position="448"/>
    </location>
</feature>
<dbReference type="EMBL" id="JANUBB010000015">
    <property type="protein sequence ID" value="MCS3953043.1"/>
    <property type="molecule type" value="Genomic_DNA"/>
</dbReference>
<dbReference type="RefSeq" id="WP_259060952.1">
    <property type="nucleotide sequence ID" value="NZ_JANTYZ010000018.1"/>
</dbReference>
<feature type="compositionally biased region" description="Low complexity" evidence="1">
    <location>
        <begin position="277"/>
        <end position="298"/>
    </location>
</feature>
<feature type="compositionally biased region" description="Basic and acidic residues" evidence="1">
    <location>
        <begin position="264"/>
        <end position="275"/>
    </location>
</feature>
<name>A0A9X2Z5M8_9BACT</name>
<feature type="region of interest" description="Disordered" evidence="1">
    <location>
        <begin position="125"/>
        <end position="180"/>
    </location>
</feature>
<sequence length="757" mass="81479">MSSSEDDSRNGNPRNGDPKNENSAEGSPPEGSPTGGKPDGPDGIQMDQQQMDLQLVGREELGKESISLYVPLGDREALLRRARESRNYSKPTVFLHDHLHLSLIERIREGTYFPRRLLIAARKPTSPVPAGPVLGESVPPGGGRKESRKSNELPGPETAEEATGIPAPIPPGTLSGRGGRTASLQLTLRGCPRVQRAAEVVNADLGRLEAHAATAGSLFRWPFGRCEPKVLVRAALREIAATVREGEPRLFSRGRGACAKAARPHGETDPRKARLAESGSPERGSSEESSPGRVPPEGISSVGGFPEKRSAKIPPLRSQAAGGVATGAEIGVGASVGSSGEAGSSERAGSSGEAEGPAAGLQTVLSRPQGFRAGLPTGHSRVPVPLPEEAAKQLESRADGEEWGPACLVRRGIGWIASLAATDLAEALSKAEEARRLRKNLRERKNLKGKGTQDAGDSRPVDPKQGDPGEGDPGQGGPEREESKPEGSKREELSDRETSPSERQGKLFGRHGKSAQGERRCTLELGPTRRVALKEAIRSLSASTAERGKDTSGLRLEEVGLEEVRLEDLTCAAALWSAGLLEGTGPMAPSRQKASIREEDPWKESFSQEGGGMPGPRLFEKPEGQDRSGWPVSIAITPEAGGRLGRKARRYFRKPTEMARLAIRRMAQWARRRPAEAFRYAEEESNLYQPPRESEEYQYAFQLYVSFEMKVSVWRARRALQEGPAGGLGRRVTRRQIYQAAARLAIESMEVSAPLAE</sequence>
<dbReference type="AlphaFoldDB" id="A0A9X2Z5M8"/>
<feature type="region of interest" description="Disordered" evidence="1">
    <location>
        <begin position="1"/>
        <end position="48"/>
    </location>
</feature>
<feature type="region of interest" description="Disordered" evidence="1">
    <location>
        <begin position="586"/>
        <end position="615"/>
    </location>
</feature>
<reference evidence="2" key="1">
    <citation type="submission" date="2022-08" db="EMBL/GenBank/DDBJ databases">
        <title>Genomic Encyclopedia of Type Strains, Phase V (KMG-V): Genome sequencing to study the core and pangenomes of soil and plant-associated prokaryotes.</title>
        <authorList>
            <person name="Whitman W."/>
        </authorList>
    </citation>
    <scope>NUCLEOTIDE SEQUENCE</scope>
    <source>
        <strain evidence="2">SP2017</strain>
    </source>
</reference>
<protein>
    <submittedName>
        <fullName evidence="2">Uncharacterized protein</fullName>
    </submittedName>
</protein>
<feature type="compositionally biased region" description="Basic and acidic residues" evidence="1">
    <location>
        <begin position="456"/>
        <end position="467"/>
    </location>
</feature>
<evidence type="ECO:0000313" key="2">
    <source>
        <dbReference type="EMBL" id="MCS3953043.1"/>
    </source>
</evidence>
<gene>
    <name evidence="2" type="ORF">GGP83_003018</name>
</gene>
<evidence type="ECO:0000256" key="1">
    <source>
        <dbReference type="SAM" id="MobiDB-lite"/>
    </source>
</evidence>
<proteinExistence type="predicted"/>
<feature type="compositionally biased region" description="Basic and acidic residues" evidence="1">
    <location>
        <begin position="389"/>
        <end position="400"/>
    </location>
</feature>
<organism evidence="2 3">
    <name type="scientific">Salinibacter ruber</name>
    <dbReference type="NCBI Taxonomy" id="146919"/>
    <lineage>
        <taxon>Bacteria</taxon>
        <taxon>Pseudomonadati</taxon>
        <taxon>Rhodothermota</taxon>
        <taxon>Rhodothermia</taxon>
        <taxon>Rhodothermales</taxon>
        <taxon>Salinibacteraceae</taxon>
        <taxon>Salinibacter</taxon>
    </lineage>
</organism>
<dbReference type="Proteomes" id="UP001155010">
    <property type="component" value="Unassembled WGS sequence"/>
</dbReference>
<feature type="region of interest" description="Disordered" evidence="1">
    <location>
        <begin position="335"/>
        <end position="403"/>
    </location>
</feature>
<feature type="region of interest" description="Disordered" evidence="1">
    <location>
        <begin position="439"/>
        <end position="523"/>
    </location>
</feature>
<comment type="caution">
    <text evidence="2">The sequence shown here is derived from an EMBL/GenBank/DDBJ whole genome shotgun (WGS) entry which is preliminary data.</text>
</comment>
<feature type="compositionally biased region" description="Low complexity" evidence="1">
    <location>
        <begin position="335"/>
        <end position="360"/>
    </location>
</feature>
<evidence type="ECO:0000313" key="3">
    <source>
        <dbReference type="Proteomes" id="UP001155010"/>
    </source>
</evidence>
<feature type="region of interest" description="Disordered" evidence="1">
    <location>
        <begin position="254"/>
        <end position="320"/>
    </location>
</feature>
<feature type="compositionally biased region" description="Basic and acidic residues" evidence="1">
    <location>
        <begin position="478"/>
        <end position="505"/>
    </location>
</feature>